<dbReference type="PANTHER" id="PTHR34584">
    <property type="entry name" value="NA(+)/H(+) ANTIPORTER SUBUNIT E1"/>
    <property type="match status" value="1"/>
</dbReference>
<reference evidence="8 9" key="1">
    <citation type="submission" date="2018-03" db="EMBL/GenBank/DDBJ databases">
        <title>Phenotypic and genomic properties of Cyclonatronum proteinivorum gen. nov., sp. nov., a haloalkaliphilic bacteroidete from soda lakes possessing Na+-translocating rhodopsin.</title>
        <authorList>
            <person name="Toshchakov S.V."/>
            <person name="Korzhenkov A."/>
            <person name="Samarov N.I."/>
            <person name="Kublanov I.V."/>
            <person name="Muntyan M.S."/>
            <person name="Sorokin D.Y."/>
        </authorList>
    </citation>
    <scope>NUCLEOTIDE SEQUENCE [LARGE SCALE GENOMIC DNA]</scope>
    <source>
        <strain evidence="8 9">Omega</strain>
    </source>
</reference>
<evidence type="ECO:0000256" key="4">
    <source>
        <dbReference type="ARBA" id="ARBA00022692"/>
    </source>
</evidence>
<comment type="subcellular location">
    <subcellularLocation>
        <location evidence="1">Cell membrane</location>
        <topology evidence="1">Multi-pass membrane protein</topology>
    </subcellularLocation>
</comment>
<comment type="similarity">
    <text evidence="2">Belongs to the CPA3 antiporters (TC 2.A.63) subunit E family.</text>
</comment>
<dbReference type="OrthoDB" id="9800498at2"/>
<keyword evidence="3" id="KW-1003">Cell membrane</keyword>
<sequence>MKQFITNILLAVIWAAVTGTISLGNLAIGFFLGYLVMLVAAPAIDSEHYTRRLRLAVGFIFYFLKELVVSSIRVAVDVMKPSFRMKSGIVGIPLDAKSDLEKTLLANSISLTPGTLSLDTSEDGKTLYIHAMYIDNNDVEAVRKEIKMGMESHILEITRPEWP</sequence>
<name>A0A345UHF4_9BACT</name>
<evidence type="ECO:0000313" key="9">
    <source>
        <dbReference type="Proteomes" id="UP000254808"/>
    </source>
</evidence>
<accession>A0A345UHF4</accession>
<feature type="transmembrane region" description="Helical" evidence="7">
    <location>
        <begin position="12"/>
        <end position="35"/>
    </location>
</feature>
<dbReference type="Pfam" id="PF01899">
    <property type="entry name" value="MNHE"/>
    <property type="match status" value="1"/>
</dbReference>
<dbReference type="AlphaFoldDB" id="A0A345UHF4"/>
<evidence type="ECO:0000256" key="1">
    <source>
        <dbReference type="ARBA" id="ARBA00004651"/>
    </source>
</evidence>
<dbReference type="EMBL" id="CP027806">
    <property type="protein sequence ID" value="AXI99905.1"/>
    <property type="molecule type" value="Genomic_DNA"/>
</dbReference>
<organism evidence="8 9">
    <name type="scientific">Cyclonatronum proteinivorum</name>
    <dbReference type="NCBI Taxonomy" id="1457365"/>
    <lineage>
        <taxon>Bacteria</taxon>
        <taxon>Pseudomonadati</taxon>
        <taxon>Balneolota</taxon>
        <taxon>Balneolia</taxon>
        <taxon>Balneolales</taxon>
        <taxon>Cyclonatronaceae</taxon>
        <taxon>Cyclonatronum</taxon>
    </lineage>
</organism>
<dbReference type="GO" id="GO:0005886">
    <property type="term" value="C:plasma membrane"/>
    <property type="evidence" value="ECO:0007669"/>
    <property type="project" value="UniProtKB-SubCell"/>
</dbReference>
<dbReference type="GO" id="GO:0008324">
    <property type="term" value="F:monoatomic cation transmembrane transporter activity"/>
    <property type="evidence" value="ECO:0007669"/>
    <property type="project" value="InterPro"/>
</dbReference>
<dbReference type="KEGG" id="cprv:CYPRO_0621"/>
<protein>
    <submittedName>
        <fullName evidence="8">Multisubunit sodium/proton antiporter, MrpE subunit</fullName>
    </submittedName>
</protein>
<dbReference type="RefSeq" id="WP_114983233.1">
    <property type="nucleotide sequence ID" value="NZ_CP027806.1"/>
</dbReference>
<keyword evidence="4 7" id="KW-0812">Transmembrane</keyword>
<evidence type="ECO:0000256" key="3">
    <source>
        <dbReference type="ARBA" id="ARBA00022475"/>
    </source>
</evidence>
<dbReference type="PANTHER" id="PTHR34584:SF1">
    <property type="entry name" value="NA(+)_H(+) ANTIPORTER SUBUNIT E1"/>
    <property type="match status" value="1"/>
</dbReference>
<proteinExistence type="inferred from homology"/>
<evidence type="ECO:0000256" key="7">
    <source>
        <dbReference type="SAM" id="Phobius"/>
    </source>
</evidence>
<dbReference type="Proteomes" id="UP000254808">
    <property type="component" value="Chromosome"/>
</dbReference>
<dbReference type="PIRSF" id="PIRSF019239">
    <property type="entry name" value="MrpE"/>
    <property type="match status" value="1"/>
</dbReference>
<evidence type="ECO:0000256" key="5">
    <source>
        <dbReference type="ARBA" id="ARBA00022989"/>
    </source>
</evidence>
<keyword evidence="5 7" id="KW-1133">Transmembrane helix</keyword>
<keyword evidence="6 7" id="KW-0472">Membrane</keyword>
<evidence type="ECO:0000256" key="6">
    <source>
        <dbReference type="ARBA" id="ARBA00023136"/>
    </source>
</evidence>
<feature type="transmembrane region" description="Helical" evidence="7">
    <location>
        <begin position="55"/>
        <end position="76"/>
    </location>
</feature>
<keyword evidence="9" id="KW-1185">Reference proteome</keyword>
<dbReference type="InterPro" id="IPR002758">
    <property type="entry name" value="Cation_antiport_E"/>
</dbReference>
<evidence type="ECO:0000256" key="2">
    <source>
        <dbReference type="ARBA" id="ARBA00006228"/>
    </source>
</evidence>
<evidence type="ECO:0000313" key="8">
    <source>
        <dbReference type="EMBL" id="AXI99905.1"/>
    </source>
</evidence>
<gene>
    <name evidence="8" type="ORF">CYPRO_0621</name>
</gene>